<reference evidence="1 2" key="1">
    <citation type="journal article" date="2019" name="Nat. Microbiol.">
        <title>Mediterranean grassland soil C-N compound turnover is dependent on rainfall and depth, and is mediated by genomically divergent microorganisms.</title>
        <authorList>
            <person name="Diamond S."/>
            <person name="Andeer P.F."/>
            <person name="Li Z."/>
            <person name="Crits-Christoph A."/>
            <person name="Burstein D."/>
            <person name="Anantharaman K."/>
            <person name="Lane K.R."/>
            <person name="Thomas B.C."/>
            <person name="Pan C."/>
            <person name="Northen T.R."/>
            <person name="Banfield J.F."/>
        </authorList>
    </citation>
    <scope>NUCLEOTIDE SEQUENCE [LARGE SCALE GENOMIC DNA]</scope>
    <source>
        <strain evidence="1">WS_2</strain>
    </source>
</reference>
<dbReference type="Proteomes" id="UP000317716">
    <property type="component" value="Unassembled WGS sequence"/>
</dbReference>
<comment type="caution">
    <text evidence="1">The sequence shown here is derived from an EMBL/GenBank/DDBJ whole genome shotgun (WGS) entry which is preliminary data.</text>
</comment>
<name>A0A538SXR0_UNCEI</name>
<gene>
    <name evidence="1" type="ORF">E6K72_05645</name>
</gene>
<dbReference type="Pfam" id="PF08843">
    <property type="entry name" value="AbiEii"/>
    <property type="match status" value="1"/>
</dbReference>
<dbReference type="Gene3D" id="3.30.460.40">
    <property type="match status" value="1"/>
</dbReference>
<dbReference type="SUPFAM" id="SSF81301">
    <property type="entry name" value="Nucleotidyltransferase"/>
    <property type="match status" value="1"/>
</dbReference>
<dbReference type="InterPro" id="IPR014942">
    <property type="entry name" value="AbiEii"/>
</dbReference>
<dbReference type="InterPro" id="IPR043519">
    <property type="entry name" value="NT_sf"/>
</dbReference>
<protein>
    <recommendedName>
        <fullName evidence="3">Nucleotidyl transferase AbiEii/AbiGii toxin family protein</fullName>
    </recommendedName>
</protein>
<evidence type="ECO:0000313" key="1">
    <source>
        <dbReference type="EMBL" id="TMQ56044.1"/>
    </source>
</evidence>
<accession>A0A538SXR0</accession>
<sequence length="158" mass="17716">MDRDELLGLLRAFEQEALEYVLIGATAMGLHGIVRATEDADLFVRATPENLARLRTALRGVYPDDASIDEIRDSDLLGEYPSVRYYPPTGDLYLDIMTRLGEAANYDSVEKEIKLVEGIRVSVATPAALYRLKRDTLRPLDRRDAAVLAERFGLKDTD</sequence>
<dbReference type="EMBL" id="VBOS01000189">
    <property type="protein sequence ID" value="TMQ56044.1"/>
    <property type="molecule type" value="Genomic_DNA"/>
</dbReference>
<proteinExistence type="predicted"/>
<organism evidence="1 2">
    <name type="scientific">Eiseniibacteriota bacterium</name>
    <dbReference type="NCBI Taxonomy" id="2212470"/>
    <lineage>
        <taxon>Bacteria</taxon>
        <taxon>Candidatus Eiseniibacteriota</taxon>
    </lineage>
</organism>
<dbReference type="AlphaFoldDB" id="A0A538SXR0"/>
<evidence type="ECO:0008006" key="3">
    <source>
        <dbReference type="Google" id="ProtNLM"/>
    </source>
</evidence>
<evidence type="ECO:0000313" key="2">
    <source>
        <dbReference type="Proteomes" id="UP000317716"/>
    </source>
</evidence>